<protein>
    <recommendedName>
        <fullName evidence="13">E3 ubiquitin-protein ligase RBBP6</fullName>
    </recommendedName>
</protein>
<comment type="subcellular location">
    <subcellularLocation>
        <location evidence="1">Nucleus</location>
    </subcellularLocation>
</comment>
<dbReference type="InterPro" id="IPR014891">
    <property type="entry name" value="DWNN_domain"/>
</dbReference>
<feature type="compositionally biased region" description="Basic and acidic residues" evidence="7">
    <location>
        <begin position="498"/>
        <end position="517"/>
    </location>
</feature>
<evidence type="ECO:0000259" key="8">
    <source>
        <dbReference type="PROSITE" id="PS50089"/>
    </source>
</evidence>
<feature type="compositionally biased region" description="Pro residues" evidence="7">
    <location>
        <begin position="537"/>
        <end position="551"/>
    </location>
</feature>
<dbReference type="SUPFAM" id="SSF57850">
    <property type="entry name" value="RING/U-box"/>
    <property type="match status" value="1"/>
</dbReference>
<feature type="compositionally biased region" description="Low complexity" evidence="7">
    <location>
        <begin position="1643"/>
        <end position="1654"/>
    </location>
</feature>
<keyword evidence="5" id="KW-0539">Nucleus</keyword>
<evidence type="ECO:0000256" key="3">
    <source>
        <dbReference type="ARBA" id="ARBA00022771"/>
    </source>
</evidence>
<dbReference type="EMBL" id="JBJJXI010000123">
    <property type="protein sequence ID" value="KAL3389328.1"/>
    <property type="molecule type" value="Genomic_DNA"/>
</dbReference>
<feature type="compositionally biased region" description="Basic residues" evidence="7">
    <location>
        <begin position="986"/>
        <end position="995"/>
    </location>
</feature>
<evidence type="ECO:0000259" key="10">
    <source>
        <dbReference type="PROSITE" id="PS51282"/>
    </source>
</evidence>
<feature type="compositionally biased region" description="Basic and acidic residues" evidence="7">
    <location>
        <begin position="976"/>
        <end position="985"/>
    </location>
</feature>
<feature type="domain" description="CCHC-type" evidence="9">
    <location>
        <begin position="152"/>
        <end position="167"/>
    </location>
</feature>
<keyword evidence="4" id="KW-0862">Zinc</keyword>
<dbReference type="Gene3D" id="3.30.40.10">
    <property type="entry name" value="Zinc/RING finger domain, C3HC4 (zinc finger)"/>
    <property type="match status" value="1"/>
</dbReference>
<sequence length="1718" mass="194198">MSVHYKFKSTLDYYTVSFDGLYISVADLKKNILQQQKIGKKADFELLITDAQTKEGYHDDSTLIPKNSSLVVSRVPLTVAQKRIRERTELSVTHNINDQTEVGKSVDLTKLEGSELDKINLMMSQSTQEYQTSNWVKIRGSSQTGEVPPNYRCHKCHRHGHWIKDCPISNEVTEIKKSTGIPRSFMVPVEGPSVPGAMMTPGGTYAVPAIDHQAYKEGKKERPPFTGDPQTDVEQTEIPKDMICPICKDILTDAVMIPCCGKPFCDECIRTYLLESEDHQCPDCEEKDVSPENMIPSRYLRNAVSRFKNETGYKRLLKRSIEEAAQRTVPEIVTEKISVSPPANAEPNSTEESPVHDKKTPLEENDVSDEKSTSEEVTNEVVKLQSEGDGLDEIPPPPGTEPALLPKRNSDQSWRDSGSDTVYDDEQTNQYESEKKRSYASNNAVSSRNSTQAMNARHVTSPAHNHTHSTDYSAQDKSYLPPMNADNRYHAPPPMPYDGRRSTEDRAGTPTVDEPHLHPQQQPMYPPGDERVTLSHPYPPTVPTGPPMMPDPYMVPPAARMMYPPQPGYGPPPPPPPQRYDNRAPMYPQGPPPVGYRHPPPPRHYAPRPMRGSYRAMSHMPPGMGRPIHNGTTSSDPLFEAFMRNIREKDERDRRLGKHRVARRSRSPSRSYSRSRSRSRTPRRRLSSPLGRAASRSRSPPPKRRIASRSPPPSKRVRSRTPKKRRSRSGSFRISRYHKERDRTRQRSPFGTGSTNANITASGSTYYDPNTVVPSALDHFVARNDVRTAPQTGSHRYIATPAIRTTPAAAVVPIAPAPMPTQLLPPPPNLIVAAAGPQVPVQQIAVTTPVLPGVIVPPTAAATTTDKSIYDSYNRYPRSNHYAKRFDDVAPPGTEGYYDLPPPGIEQSTASKRPSPKEREVDRFRDDRSRDRERDRERDRRRSDEKYKVREREHDRDHHHRRRSPERKRKRSSSPRYDEKPEKKEKKDKKDRKDKKKSEDKDKKKKKKKEKKAAAAAAAQKEATQAVAAITAAALLNTKPIRVKKEPIEPTVVIKLSDPNKPSGPATHVQRLPKQPVVVKQEPIDELLKKSVKDVPKSLAETLPESLLPMQIPVATKALSLAETLPESLLPMQIPPATKPLSLADTLPESLLPMQIPADKPAMFDEPLRQTSPTPPRTAKSPTPVKEAQIELVEPVTKIEPLSPKQNEAAPNPDSSSCNQNYDEDDKYCLQLNASTENLYDGLVTDSEISTTSDMKKKDDDANEEGEIVESERDETEKRDEFLAPLPELSKWERDETEKPDEVVETTEIGEMTTEENGKDKVTTEVLKRAENAIFQKAINSIRPIEIKKISDSRKVLYQNPEPKVLDSENERKSVNVTITVAKNERNVELSTPDPLLKKISKTERVKSSKATSQLSPSRVSIKERLGEKVEEESKQVAVKHVVLERTRESIKSERSKSPRMRSKEGRVSDTTVMSNPERKVFVEDRKRKTERPNRNRVVLKPDSGKVVKSDRIGRTPPLLIKVTKNDEDSSKESKKDKKVRDDKKRSRKESRRSRSRSRDRKKRKEKKSKKDRSSSKRSGKDKESIKDSDDEKDGASSSVNKRDSSQKKLTSRTVSVRRRSFIEEAHFEPNYSASSSEDETSSSESVYSDSESSVESHKKRKRKHKKRKKVKARHSSESDEYSDSSESSSEEEKHKKKKKSKSSKSRKSNKKKRSKHK</sequence>
<evidence type="ECO:0000313" key="11">
    <source>
        <dbReference type="EMBL" id="KAL3389328.1"/>
    </source>
</evidence>
<evidence type="ECO:0000313" key="12">
    <source>
        <dbReference type="Proteomes" id="UP001627154"/>
    </source>
</evidence>
<evidence type="ECO:0008006" key="13">
    <source>
        <dbReference type="Google" id="ProtNLM"/>
    </source>
</evidence>
<feature type="region of interest" description="Disordered" evidence="7">
    <location>
        <begin position="565"/>
        <end position="766"/>
    </location>
</feature>
<name>A0ABD2W8X4_9HYME</name>
<feature type="compositionally biased region" description="Basic residues" evidence="7">
    <location>
        <begin position="1695"/>
        <end position="1718"/>
    </location>
</feature>
<evidence type="ECO:0000256" key="6">
    <source>
        <dbReference type="PROSITE-ProRule" id="PRU00047"/>
    </source>
</evidence>
<feature type="compositionally biased region" description="Pro residues" evidence="7">
    <location>
        <begin position="565"/>
        <end position="578"/>
    </location>
</feature>
<dbReference type="InterPro" id="IPR001841">
    <property type="entry name" value="Znf_RING"/>
</dbReference>
<dbReference type="GO" id="GO:0005634">
    <property type="term" value="C:nucleus"/>
    <property type="evidence" value="ECO:0007669"/>
    <property type="project" value="UniProtKB-SubCell"/>
</dbReference>
<keyword evidence="2" id="KW-0479">Metal-binding</keyword>
<feature type="compositionally biased region" description="Basic residues" evidence="7">
    <location>
        <begin position="1658"/>
        <end position="1674"/>
    </location>
</feature>
<organism evidence="11 12">
    <name type="scientific">Trichogramma kaykai</name>
    <dbReference type="NCBI Taxonomy" id="54128"/>
    <lineage>
        <taxon>Eukaryota</taxon>
        <taxon>Metazoa</taxon>
        <taxon>Ecdysozoa</taxon>
        <taxon>Arthropoda</taxon>
        <taxon>Hexapoda</taxon>
        <taxon>Insecta</taxon>
        <taxon>Pterygota</taxon>
        <taxon>Neoptera</taxon>
        <taxon>Endopterygota</taxon>
        <taxon>Hymenoptera</taxon>
        <taxon>Apocrita</taxon>
        <taxon>Proctotrupomorpha</taxon>
        <taxon>Chalcidoidea</taxon>
        <taxon>Trichogrammatidae</taxon>
        <taxon>Trichogramma</taxon>
    </lineage>
</organism>
<dbReference type="PANTHER" id="PTHR15439:SF0">
    <property type="entry name" value="CELL DIVISION CYCLE AND APOPTOSIS REGULATOR PROTEIN 1-RELATED"/>
    <property type="match status" value="1"/>
</dbReference>
<feature type="compositionally biased region" description="Polar residues" evidence="7">
    <location>
        <begin position="1409"/>
        <end position="1419"/>
    </location>
</feature>
<dbReference type="Pfam" id="PF13923">
    <property type="entry name" value="zf-C3HC4_2"/>
    <property type="match status" value="1"/>
</dbReference>
<proteinExistence type="predicted"/>
<feature type="compositionally biased region" description="Basic residues" evidence="7">
    <location>
        <begin position="655"/>
        <end position="686"/>
    </location>
</feature>
<feature type="compositionally biased region" description="Polar residues" evidence="7">
    <location>
        <begin position="747"/>
        <end position="766"/>
    </location>
</feature>
<dbReference type="Pfam" id="PF08783">
    <property type="entry name" value="DWNN"/>
    <property type="match status" value="1"/>
</dbReference>
<feature type="compositionally biased region" description="Basic and acidic residues" evidence="7">
    <location>
        <begin position="1503"/>
        <end position="1514"/>
    </location>
</feature>
<feature type="region of interest" description="Disordered" evidence="7">
    <location>
        <begin position="884"/>
        <end position="1020"/>
    </location>
</feature>
<feature type="compositionally biased region" description="Acidic residues" evidence="7">
    <location>
        <begin position="1261"/>
        <end position="1274"/>
    </location>
</feature>
<feature type="compositionally biased region" description="Basic and acidic residues" evidence="7">
    <location>
        <begin position="1572"/>
        <end position="1590"/>
    </location>
</feature>
<feature type="compositionally biased region" description="Basic and acidic residues" evidence="7">
    <location>
        <begin position="645"/>
        <end position="654"/>
    </location>
</feature>
<evidence type="ECO:0000256" key="2">
    <source>
        <dbReference type="ARBA" id="ARBA00022723"/>
    </source>
</evidence>
<dbReference type="PROSITE" id="PS51282">
    <property type="entry name" value="DWNN"/>
    <property type="match status" value="1"/>
</dbReference>
<feature type="compositionally biased region" description="Basic and acidic residues" evidence="7">
    <location>
        <begin position="915"/>
        <end position="956"/>
    </location>
</feature>
<comment type="caution">
    <text evidence="11">The sequence shown here is derived from an EMBL/GenBank/DDBJ whole genome shotgun (WGS) entry which is preliminary data.</text>
</comment>
<dbReference type="Proteomes" id="UP001627154">
    <property type="component" value="Unassembled WGS sequence"/>
</dbReference>
<feature type="compositionally biased region" description="Basic and acidic residues" evidence="7">
    <location>
        <begin position="1290"/>
        <end position="1302"/>
    </location>
</feature>
<evidence type="ECO:0000256" key="5">
    <source>
        <dbReference type="ARBA" id="ARBA00023242"/>
    </source>
</evidence>
<evidence type="ECO:0000256" key="7">
    <source>
        <dbReference type="SAM" id="MobiDB-lite"/>
    </source>
</evidence>
<feature type="compositionally biased region" description="Polar residues" evidence="7">
    <location>
        <begin position="439"/>
        <end position="454"/>
    </location>
</feature>
<feature type="domain" description="DWNN" evidence="10">
    <location>
        <begin position="3"/>
        <end position="76"/>
    </location>
</feature>
<feature type="compositionally biased region" description="Basic residues" evidence="7">
    <location>
        <begin position="957"/>
        <end position="973"/>
    </location>
</feature>
<dbReference type="InterPro" id="IPR013083">
    <property type="entry name" value="Znf_RING/FYVE/PHD"/>
</dbReference>
<feature type="domain" description="RING-type" evidence="8">
    <location>
        <begin position="244"/>
        <end position="285"/>
    </location>
</feature>
<feature type="compositionally biased region" description="Basic residues" evidence="7">
    <location>
        <begin position="715"/>
        <end position="728"/>
    </location>
</feature>
<dbReference type="PROSITE" id="PS50158">
    <property type="entry name" value="ZF_CCHC"/>
    <property type="match status" value="1"/>
</dbReference>
<feature type="region of interest" description="Disordered" evidence="7">
    <location>
        <begin position="333"/>
        <end position="551"/>
    </location>
</feature>
<feature type="compositionally biased region" description="Basic and acidic residues" evidence="7">
    <location>
        <begin position="408"/>
        <end position="418"/>
    </location>
</feature>
<feature type="region of interest" description="Disordered" evidence="7">
    <location>
        <begin position="1401"/>
        <end position="1718"/>
    </location>
</feature>
<dbReference type="InterPro" id="IPR036875">
    <property type="entry name" value="Znf_CCHC_sf"/>
</dbReference>
<feature type="compositionally biased region" description="Pro residues" evidence="7">
    <location>
        <begin position="588"/>
        <end position="604"/>
    </location>
</feature>
<keyword evidence="12" id="KW-1185">Reference proteome</keyword>
<gene>
    <name evidence="11" type="ORF">TKK_015571</name>
</gene>
<feature type="compositionally biased region" description="Basic and acidic residues" evidence="7">
    <location>
        <begin position="353"/>
        <end position="374"/>
    </location>
</feature>
<evidence type="ECO:0000256" key="4">
    <source>
        <dbReference type="ARBA" id="ARBA00022833"/>
    </source>
</evidence>
<feature type="region of interest" description="Disordered" evidence="7">
    <location>
        <begin position="1165"/>
        <end position="1223"/>
    </location>
</feature>
<evidence type="ECO:0000256" key="1">
    <source>
        <dbReference type="ARBA" id="ARBA00004123"/>
    </source>
</evidence>
<reference evidence="11 12" key="1">
    <citation type="journal article" date="2024" name="bioRxiv">
        <title>A reference genome for Trichogramma kaykai: A tiny desert-dwelling parasitoid wasp with competing sex-ratio distorters.</title>
        <authorList>
            <person name="Culotta J."/>
            <person name="Lindsey A.R."/>
        </authorList>
    </citation>
    <scope>NUCLEOTIDE SEQUENCE [LARGE SCALE GENOMIC DNA]</scope>
    <source>
        <strain evidence="11 12">KSX58</strain>
    </source>
</reference>
<dbReference type="PROSITE" id="PS50089">
    <property type="entry name" value="ZF_RING_2"/>
    <property type="match status" value="1"/>
</dbReference>
<feature type="compositionally biased region" description="Basic and acidic residues" evidence="7">
    <location>
        <begin position="1477"/>
        <end position="1494"/>
    </location>
</feature>
<dbReference type="Gene3D" id="4.10.60.10">
    <property type="entry name" value="Zinc finger, CCHC-type"/>
    <property type="match status" value="1"/>
</dbReference>
<accession>A0ABD2W8X4</accession>
<feature type="compositionally biased region" description="Low complexity" evidence="7">
    <location>
        <begin position="687"/>
        <end position="698"/>
    </location>
</feature>
<dbReference type="SUPFAM" id="SSF57756">
    <property type="entry name" value="Retrovirus zinc finger-like domains"/>
    <property type="match status" value="1"/>
</dbReference>
<dbReference type="InterPro" id="IPR033489">
    <property type="entry name" value="RBBP6"/>
</dbReference>
<dbReference type="SMART" id="SM01180">
    <property type="entry name" value="DWNN"/>
    <property type="match status" value="1"/>
</dbReference>
<feature type="compositionally biased region" description="Basic and acidic residues" evidence="7">
    <location>
        <begin position="1524"/>
        <end position="1545"/>
    </location>
</feature>
<dbReference type="PANTHER" id="PTHR15439">
    <property type="entry name" value="RETINOBLASTOMA-BINDING PROTEIN 6"/>
    <property type="match status" value="1"/>
</dbReference>
<keyword evidence="3 6" id="KW-0863">Zinc-finger</keyword>
<dbReference type="SMART" id="SM00184">
    <property type="entry name" value="RING"/>
    <property type="match status" value="1"/>
</dbReference>
<dbReference type="Gene3D" id="3.10.20.90">
    <property type="entry name" value="Phosphatidylinositol 3-kinase Catalytic Subunit, Chain A, domain 1"/>
    <property type="match status" value="1"/>
</dbReference>
<dbReference type="GO" id="GO:0008270">
    <property type="term" value="F:zinc ion binding"/>
    <property type="evidence" value="ECO:0007669"/>
    <property type="project" value="UniProtKB-KW"/>
</dbReference>
<feature type="compositionally biased region" description="Basic residues" evidence="7">
    <location>
        <begin position="1546"/>
        <end position="1571"/>
    </location>
</feature>
<dbReference type="InterPro" id="IPR001878">
    <property type="entry name" value="Znf_CCHC"/>
</dbReference>
<feature type="compositionally biased region" description="Basic and acidic residues" evidence="7">
    <location>
        <begin position="1421"/>
        <end position="1435"/>
    </location>
</feature>
<evidence type="ECO:0000259" key="9">
    <source>
        <dbReference type="PROSITE" id="PS50158"/>
    </source>
</evidence>
<dbReference type="CDD" id="cd16620">
    <property type="entry name" value="vRING-HC-C4C4_RBBP6"/>
    <property type="match status" value="1"/>
</dbReference>
<feature type="region of interest" description="Disordered" evidence="7">
    <location>
        <begin position="1246"/>
        <end position="1320"/>
    </location>
</feature>
<feature type="compositionally biased region" description="Basic and acidic residues" evidence="7">
    <location>
        <begin position="1442"/>
        <end position="1468"/>
    </location>
</feature>
<feature type="region of interest" description="Disordered" evidence="7">
    <location>
        <begin position="1055"/>
        <end position="1076"/>
    </location>
</feature>